<comment type="catalytic activity">
    <reaction evidence="4">
        <text>2 GTP = 3',3'-c-di-GMP + 2 diphosphate</text>
        <dbReference type="Rhea" id="RHEA:24898"/>
        <dbReference type="ChEBI" id="CHEBI:33019"/>
        <dbReference type="ChEBI" id="CHEBI:37565"/>
        <dbReference type="ChEBI" id="CHEBI:58805"/>
        <dbReference type="EC" id="2.7.7.65"/>
    </reaction>
</comment>
<dbReference type="InterPro" id="IPR043128">
    <property type="entry name" value="Rev_trsase/Diguanyl_cyclase"/>
</dbReference>
<evidence type="ECO:0000313" key="8">
    <source>
        <dbReference type="EMBL" id="OCX11462.1"/>
    </source>
</evidence>
<keyword evidence="6" id="KW-1133">Transmembrane helix</keyword>
<dbReference type="NCBIfam" id="TIGR00254">
    <property type="entry name" value="GGDEF"/>
    <property type="match status" value="1"/>
</dbReference>
<feature type="transmembrane region" description="Helical" evidence="6">
    <location>
        <begin position="148"/>
        <end position="170"/>
    </location>
</feature>
<comment type="subcellular location">
    <subcellularLocation>
        <location evidence="2">Cell inner membrane</location>
    </subcellularLocation>
</comment>
<dbReference type="OrthoDB" id="9812260at2"/>
<dbReference type="Pfam" id="PF05230">
    <property type="entry name" value="MASE2"/>
    <property type="match status" value="1"/>
</dbReference>
<sequence length="359" mass="39136">MNTPVQKGLSYARRMYLPRSIGLGIGFFAVAAALYPSHPPTWVWIAMIAHGYGWPHMAFLLAKRSPQPYVAERRNLIYDSLGGGFWAGAMGISPLPTVTVLSMMAMNNIAAGGLRLFTLGSLAQIAGALVSYKIFLPALFPHVSQLQLFACLPMLVIYPMAIGLVCYQVAVQLSKSKKALEKLSATDSLTGLMNHGAWKDRLTLEFEKCQKLNRQHSVALIDIDHFKTINDTYGHITGDNVLKQLSNALSASLRQTDMAGRYGGDEFCVIFPDTTLAQATEILERLRRTVHDHAHSALPDLKLSLSIGVAAYGAHQTDAAMWLHEADMALYDAKSAGRNRVTPAQPSSDVRAREGAALG</sequence>
<dbReference type="InterPro" id="IPR050469">
    <property type="entry name" value="Diguanylate_Cyclase"/>
</dbReference>
<accession>A0A1C2D9N3</accession>
<feature type="transmembrane region" description="Helical" evidence="6">
    <location>
        <begin position="41"/>
        <end position="62"/>
    </location>
</feature>
<dbReference type="GO" id="GO:0005886">
    <property type="term" value="C:plasma membrane"/>
    <property type="evidence" value="ECO:0007669"/>
    <property type="project" value="UniProtKB-SubCell"/>
</dbReference>
<dbReference type="SUPFAM" id="SSF55073">
    <property type="entry name" value="Nucleotide cyclase"/>
    <property type="match status" value="1"/>
</dbReference>
<dbReference type="AlphaFoldDB" id="A0A1C2D9N3"/>
<evidence type="ECO:0000256" key="6">
    <source>
        <dbReference type="SAM" id="Phobius"/>
    </source>
</evidence>
<gene>
    <name evidence="8" type="ORF">BBI10_25085</name>
</gene>
<dbReference type="PANTHER" id="PTHR45138">
    <property type="entry name" value="REGULATORY COMPONENTS OF SENSORY TRANSDUCTION SYSTEM"/>
    <property type="match status" value="1"/>
</dbReference>
<dbReference type="FunFam" id="3.30.70.270:FF:000001">
    <property type="entry name" value="Diguanylate cyclase domain protein"/>
    <property type="match status" value="1"/>
</dbReference>
<evidence type="ECO:0000259" key="7">
    <source>
        <dbReference type="PROSITE" id="PS50887"/>
    </source>
</evidence>
<reference evidence="8 9" key="1">
    <citation type="submission" date="2016-08" db="EMBL/GenBank/DDBJ databases">
        <title>Whole genome sequence of Pseudomonas graminis strain UASWS1507, a potential biological control agent for agriculture.</title>
        <authorList>
            <person name="Crovadore J."/>
            <person name="Calmin G."/>
            <person name="Chablais R."/>
            <person name="Cochard B."/>
            <person name="Lefort F."/>
        </authorList>
    </citation>
    <scope>NUCLEOTIDE SEQUENCE [LARGE SCALE GENOMIC DNA]</scope>
    <source>
        <strain evidence="8 9">UASWS1507</strain>
    </source>
</reference>
<protein>
    <recommendedName>
        <fullName evidence="3">diguanylate cyclase</fullName>
        <ecNumber evidence="3">2.7.7.65</ecNumber>
    </recommendedName>
</protein>
<dbReference type="EC" id="2.7.7.65" evidence="3"/>
<dbReference type="InterPro" id="IPR000160">
    <property type="entry name" value="GGDEF_dom"/>
</dbReference>
<keyword evidence="6" id="KW-0812">Transmembrane</keyword>
<feature type="domain" description="GGDEF" evidence="7">
    <location>
        <begin position="214"/>
        <end position="346"/>
    </location>
</feature>
<dbReference type="GO" id="GO:1902201">
    <property type="term" value="P:negative regulation of bacterial-type flagellum-dependent cell motility"/>
    <property type="evidence" value="ECO:0007669"/>
    <property type="project" value="TreeGrafter"/>
</dbReference>
<dbReference type="PANTHER" id="PTHR45138:SF9">
    <property type="entry name" value="DIGUANYLATE CYCLASE DGCM-RELATED"/>
    <property type="match status" value="1"/>
</dbReference>
<dbReference type="SMART" id="SM00267">
    <property type="entry name" value="GGDEF"/>
    <property type="match status" value="1"/>
</dbReference>
<name>A0A1C2D9N3_9PSED</name>
<dbReference type="Gene3D" id="3.30.70.270">
    <property type="match status" value="1"/>
</dbReference>
<comment type="cofactor">
    <cofactor evidence="1">
        <name>Mg(2+)</name>
        <dbReference type="ChEBI" id="CHEBI:18420"/>
    </cofactor>
</comment>
<evidence type="ECO:0000256" key="4">
    <source>
        <dbReference type="ARBA" id="ARBA00034247"/>
    </source>
</evidence>
<feature type="compositionally biased region" description="Basic and acidic residues" evidence="5">
    <location>
        <begin position="350"/>
        <end position="359"/>
    </location>
</feature>
<dbReference type="Proteomes" id="UP000095143">
    <property type="component" value="Unassembled WGS sequence"/>
</dbReference>
<evidence type="ECO:0000313" key="9">
    <source>
        <dbReference type="Proteomes" id="UP000095143"/>
    </source>
</evidence>
<evidence type="ECO:0000256" key="3">
    <source>
        <dbReference type="ARBA" id="ARBA00012528"/>
    </source>
</evidence>
<feature type="transmembrane region" description="Helical" evidence="6">
    <location>
        <begin position="83"/>
        <end position="104"/>
    </location>
</feature>
<dbReference type="GO" id="GO:0052621">
    <property type="term" value="F:diguanylate cyclase activity"/>
    <property type="evidence" value="ECO:0007669"/>
    <property type="project" value="UniProtKB-EC"/>
</dbReference>
<feature type="transmembrane region" description="Helical" evidence="6">
    <location>
        <begin position="16"/>
        <end position="35"/>
    </location>
</feature>
<dbReference type="RefSeq" id="WP_065992751.1">
    <property type="nucleotide sequence ID" value="NZ_MDEN01000069.1"/>
</dbReference>
<organism evidence="8 9">
    <name type="scientific">Pseudomonas graminis</name>
    <dbReference type="NCBI Taxonomy" id="158627"/>
    <lineage>
        <taxon>Bacteria</taxon>
        <taxon>Pseudomonadati</taxon>
        <taxon>Pseudomonadota</taxon>
        <taxon>Gammaproteobacteria</taxon>
        <taxon>Pseudomonadales</taxon>
        <taxon>Pseudomonadaceae</taxon>
        <taxon>Pseudomonas</taxon>
    </lineage>
</organism>
<comment type="caution">
    <text evidence="8">The sequence shown here is derived from an EMBL/GenBank/DDBJ whole genome shotgun (WGS) entry which is preliminary data.</text>
</comment>
<dbReference type="Pfam" id="PF00990">
    <property type="entry name" value="GGDEF"/>
    <property type="match status" value="1"/>
</dbReference>
<dbReference type="GO" id="GO:0043709">
    <property type="term" value="P:cell adhesion involved in single-species biofilm formation"/>
    <property type="evidence" value="ECO:0007669"/>
    <property type="project" value="TreeGrafter"/>
</dbReference>
<evidence type="ECO:0000256" key="1">
    <source>
        <dbReference type="ARBA" id="ARBA00001946"/>
    </source>
</evidence>
<dbReference type="PROSITE" id="PS50887">
    <property type="entry name" value="GGDEF"/>
    <property type="match status" value="1"/>
</dbReference>
<feature type="region of interest" description="Disordered" evidence="5">
    <location>
        <begin position="339"/>
        <end position="359"/>
    </location>
</feature>
<feature type="transmembrane region" description="Helical" evidence="6">
    <location>
        <begin position="116"/>
        <end position="136"/>
    </location>
</feature>
<dbReference type="InterPro" id="IPR029787">
    <property type="entry name" value="Nucleotide_cyclase"/>
</dbReference>
<evidence type="ECO:0000256" key="2">
    <source>
        <dbReference type="ARBA" id="ARBA00004533"/>
    </source>
</evidence>
<dbReference type="EMBL" id="MDEN01000069">
    <property type="protein sequence ID" value="OCX11462.1"/>
    <property type="molecule type" value="Genomic_DNA"/>
</dbReference>
<proteinExistence type="predicted"/>
<evidence type="ECO:0000256" key="5">
    <source>
        <dbReference type="SAM" id="MobiDB-lite"/>
    </source>
</evidence>
<keyword evidence="6" id="KW-0472">Membrane</keyword>
<dbReference type="CDD" id="cd01949">
    <property type="entry name" value="GGDEF"/>
    <property type="match status" value="1"/>
</dbReference>
<dbReference type="InterPro" id="IPR007894">
    <property type="entry name" value="MASE2"/>
</dbReference>